<keyword evidence="2" id="KW-0732">Signal</keyword>
<accession>M5ULX6</accession>
<keyword evidence="4" id="KW-1185">Reference proteome</keyword>
<name>M5ULX6_9BACT</name>
<feature type="region of interest" description="Disordered" evidence="1">
    <location>
        <begin position="598"/>
        <end position="625"/>
    </location>
</feature>
<comment type="caution">
    <text evidence="3">The sequence shown here is derived from an EMBL/GenBank/DDBJ whole genome shotgun (WGS) entry which is preliminary data.</text>
</comment>
<feature type="compositionally biased region" description="Basic and acidic residues" evidence="1">
    <location>
        <begin position="695"/>
        <end position="713"/>
    </location>
</feature>
<feature type="compositionally biased region" description="Polar residues" evidence="1">
    <location>
        <begin position="654"/>
        <end position="671"/>
    </location>
</feature>
<sequence>MSHAMNQSPQTVVERRRVKRLLLSATLIGASGCALTPSSVSAQQTNPFVPQHTYEQAAYGNASARDDRDRGYAAAQSFPAGTTFPTANSYPAANLPATTPVAQARLQMPQVRDSQTLQGNANSLGNINVSAAASLNTRVESDGPAASTIGHARPVHVGPDWNAFTPQSFATDSAGASPAVSHNTTGSPTMAPSLSTTTLQPPSIAQSQPRAAAQSQPRAAQSQPRTAARTNLRPSRLPAAGSASFDESLPSTAPPNLAGTTASLASAAQQRSRFVAATPPPRPTGSAVYLASQTAQSQIDEAAKLFRQASLEYDCAAYASAETSAWQALEKAAQAIDLASVSASQRSVNAVRDNAKNQPSSVDRLQRGRCAIREAQDFVGPFAHGSQQAIARLARAHQTPVVRETLPPMTARYSAEALARLGQSSSASHHSADLPTANEAVDRYLDYARTQFSVIAGQSLLAAQTMDLLAAIRLGRNESTQLPGPTAICLRRAAVQGQSDNADLVAKLGHHLADVGLVDEARWALGHSLTLQPNPTNAARLAALNTTSRRTSTQGGQPSSQYGSSILAATRAAMPQYQPKRAPEITTVSPEQFASISHSVIPGSPRSHTVAQTPQPATSADPPATEMRYHNASATTSSPKAPSAKSFFQAVTASFRSPSTPEQPAQSQINATPAAYRTNGSGQPHAAEQGIPNGSHDERLSAPNETDQRDGRISSRLLPGLKKWW</sequence>
<feature type="signal peptide" evidence="2">
    <location>
        <begin position="1"/>
        <end position="42"/>
    </location>
</feature>
<evidence type="ECO:0000256" key="2">
    <source>
        <dbReference type="SAM" id="SignalP"/>
    </source>
</evidence>
<feature type="chain" id="PRO_5004073423" evidence="2">
    <location>
        <begin position="43"/>
        <end position="725"/>
    </location>
</feature>
<evidence type="ECO:0000256" key="1">
    <source>
        <dbReference type="SAM" id="MobiDB-lite"/>
    </source>
</evidence>
<organism evidence="3 4">
    <name type="scientific">Rhodopirellula sallentina SM41</name>
    <dbReference type="NCBI Taxonomy" id="1263870"/>
    <lineage>
        <taxon>Bacteria</taxon>
        <taxon>Pseudomonadati</taxon>
        <taxon>Planctomycetota</taxon>
        <taxon>Planctomycetia</taxon>
        <taxon>Pirellulales</taxon>
        <taxon>Pirellulaceae</taxon>
        <taxon>Rhodopirellula</taxon>
    </lineage>
</organism>
<evidence type="ECO:0000313" key="4">
    <source>
        <dbReference type="Proteomes" id="UP000011885"/>
    </source>
</evidence>
<reference evidence="3 4" key="1">
    <citation type="journal article" date="2013" name="Mar. Genomics">
        <title>Expression of sulfatases in Rhodopirellula baltica and the diversity of sulfatases in the genus Rhodopirellula.</title>
        <authorList>
            <person name="Wegner C.E."/>
            <person name="Richter-Heitmann T."/>
            <person name="Klindworth A."/>
            <person name="Klockow C."/>
            <person name="Richter M."/>
            <person name="Achstetter T."/>
            <person name="Glockner F.O."/>
            <person name="Harder J."/>
        </authorList>
    </citation>
    <scope>NUCLEOTIDE SEQUENCE [LARGE SCALE GENOMIC DNA]</scope>
    <source>
        <strain evidence="3 4">SM41</strain>
    </source>
</reference>
<dbReference type="PATRIC" id="fig|1263870.3.peg.1657"/>
<feature type="compositionally biased region" description="Polar residues" evidence="1">
    <location>
        <begin position="606"/>
        <end position="618"/>
    </location>
</feature>
<proteinExistence type="predicted"/>
<evidence type="ECO:0000313" key="3">
    <source>
        <dbReference type="EMBL" id="EMI57018.1"/>
    </source>
</evidence>
<dbReference type="EMBL" id="ANOH01000115">
    <property type="protein sequence ID" value="EMI57018.1"/>
    <property type="molecule type" value="Genomic_DNA"/>
</dbReference>
<keyword evidence="3" id="KW-0812">Transmembrane</keyword>
<feature type="compositionally biased region" description="Polar residues" evidence="1">
    <location>
        <begin position="180"/>
        <end position="199"/>
    </location>
</feature>
<gene>
    <name evidence="3" type="ORF">RSSM_01547</name>
</gene>
<feature type="region of interest" description="Disordered" evidence="1">
    <location>
        <begin position="158"/>
        <end position="265"/>
    </location>
</feature>
<keyword evidence="3" id="KW-0472">Membrane</keyword>
<dbReference type="OrthoDB" id="233499at2"/>
<feature type="region of interest" description="Disordered" evidence="1">
    <location>
        <begin position="654"/>
        <end position="725"/>
    </location>
</feature>
<dbReference type="AlphaFoldDB" id="M5ULX6"/>
<dbReference type="Proteomes" id="UP000011885">
    <property type="component" value="Unassembled WGS sequence"/>
</dbReference>
<protein>
    <submittedName>
        <fullName evidence="3">Transmembrane protein</fullName>
    </submittedName>
</protein>
<feature type="compositionally biased region" description="Low complexity" evidence="1">
    <location>
        <begin position="200"/>
        <end position="225"/>
    </location>
</feature>